<dbReference type="Proteomes" id="UP000046395">
    <property type="component" value="Unassembled WGS sequence"/>
</dbReference>
<dbReference type="GO" id="GO:0003676">
    <property type="term" value="F:nucleic acid binding"/>
    <property type="evidence" value="ECO:0007669"/>
    <property type="project" value="InterPro"/>
</dbReference>
<dbReference type="InterPro" id="IPR036397">
    <property type="entry name" value="RNaseH_sf"/>
</dbReference>
<dbReference type="WBParaSite" id="TMUE_1000004350.1">
    <property type="protein sequence ID" value="TMUE_1000004350.1"/>
    <property type="gene ID" value="WBGene00298924"/>
</dbReference>
<feature type="compositionally biased region" description="Basic and acidic residues" evidence="1">
    <location>
        <begin position="227"/>
        <end position="239"/>
    </location>
</feature>
<dbReference type="AlphaFoldDB" id="A0A5S6QB76"/>
<protein>
    <submittedName>
        <fullName evidence="4">Integrase catalytic domain-containing protein</fullName>
    </submittedName>
</protein>
<name>A0A5S6QB76_TRIMR</name>
<proteinExistence type="predicted"/>
<evidence type="ECO:0000313" key="3">
    <source>
        <dbReference type="Proteomes" id="UP000046395"/>
    </source>
</evidence>
<evidence type="ECO:0000259" key="2">
    <source>
        <dbReference type="PROSITE" id="PS50994"/>
    </source>
</evidence>
<dbReference type="GO" id="GO:0015074">
    <property type="term" value="P:DNA integration"/>
    <property type="evidence" value="ECO:0007669"/>
    <property type="project" value="InterPro"/>
</dbReference>
<dbReference type="SUPFAM" id="SSF53098">
    <property type="entry name" value="Ribonuclease H-like"/>
    <property type="match status" value="1"/>
</dbReference>
<keyword evidence="3" id="KW-1185">Reference proteome</keyword>
<feature type="region of interest" description="Disordered" evidence="1">
    <location>
        <begin position="213"/>
        <end position="254"/>
    </location>
</feature>
<accession>A0A5S6QB76</accession>
<organism evidence="3 4">
    <name type="scientific">Trichuris muris</name>
    <name type="common">Mouse whipworm</name>
    <dbReference type="NCBI Taxonomy" id="70415"/>
    <lineage>
        <taxon>Eukaryota</taxon>
        <taxon>Metazoa</taxon>
        <taxon>Ecdysozoa</taxon>
        <taxon>Nematoda</taxon>
        <taxon>Enoplea</taxon>
        <taxon>Dorylaimia</taxon>
        <taxon>Trichinellida</taxon>
        <taxon>Trichuridae</taxon>
        <taxon>Trichuris</taxon>
    </lineage>
</organism>
<dbReference type="PANTHER" id="PTHR37984">
    <property type="entry name" value="PROTEIN CBG26694"/>
    <property type="match status" value="1"/>
</dbReference>
<evidence type="ECO:0000313" key="4">
    <source>
        <dbReference type="WBParaSite" id="TMUE_1000004350.1"/>
    </source>
</evidence>
<dbReference type="InterPro" id="IPR001584">
    <property type="entry name" value="Integrase_cat-core"/>
</dbReference>
<dbReference type="InterPro" id="IPR050951">
    <property type="entry name" value="Retrovirus_Pol_polyprotein"/>
</dbReference>
<dbReference type="InterPro" id="IPR012337">
    <property type="entry name" value="RNaseH-like_sf"/>
</dbReference>
<dbReference type="Gene3D" id="3.30.420.10">
    <property type="entry name" value="Ribonuclease H-like superfamily/Ribonuclease H"/>
    <property type="match status" value="1"/>
</dbReference>
<dbReference type="PANTHER" id="PTHR37984:SF12">
    <property type="entry name" value="RIBONUCLEASE H"/>
    <property type="match status" value="1"/>
</dbReference>
<evidence type="ECO:0000256" key="1">
    <source>
        <dbReference type="SAM" id="MobiDB-lite"/>
    </source>
</evidence>
<reference evidence="4" key="1">
    <citation type="submission" date="2019-12" db="UniProtKB">
        <authorList>
            <consortium name="WormBaseParasite"/>
        </authorList>
    </citation>
    <scope>IDENTIFICATION</scope>
</reference>
<dbReference type="PROSITE" id="PS50994">
    <property type="entry name" value="INTEGRASE"/>
    <property type="match status" value="1"/>
</dbReference>
<feature type="domain" description="Integrase catalytic" evidence="2">
    <location>
        <begin position="1"/>
        <end position="64"/>
    </location>
</feature>
<sequence>MAGGGASGLNGIQGNNGTSFDSANFRQFCSANRIKFLRVAPYHPASNGLVEKVVQTTKQALRTMDSDKWATGLSPAEILLRRRPKSLLDSLHPDFFAETKKTQEEDAVNLEADSSRRTRTLQVGERDVIIPRSYWIELPQEELRIRRSIDHLRTRGFRGPPSTQNIDEAIPGISMWLTPQLNSQAPDGNIQPATGGTDTEFLEQETPMICTEQKADPSVPATNSHQKIREPPIEPEQRSTRRTQRPRYLDDCVT</sequence>